<feature type="signal peptide" evidence="3">
    <location>
        <begin position="1"/>
        <end position="25"/>
    </location>
</feature>
<dbReference type="PROSITE" id="PS51318">
    <property type="entry name" value="TAT"/>
    <property type="match status" value="1"/>
</dbReference>
<evidence type="ECO:0000313" key="5">
    <source>
        <dbReference type="Proteomes" id="UP000058305"/>
    </source>
</evidence>
<dbReference type="Proteomes" id="UP000058305">
    <property type="component" value="Chromosome"/>
</dbReference>
<reference evidence="4 5" key="1">
    <citation type="journal article" date="2016" name="J. Biotechnol.">
        <title>First complete genome sequence of a species in the genus Microterricola, an extremophilic cold active enzyme producing bacterial strain ERGS5:02 isolated from Sikkim Himalaya.</title>
        <authorList>
            <person name="Himanshu"/>
            <person name="Swarnkar M.K."/>
            <person name="Singh D."/>
            <person name="Kumar R."/>
        </authorList>
    </citation>
    <scope>NUCLEOTIDE SEQUENCE [LARGE SCALE GENOMIC DNA]</scope>
    <source>
        <strain evidence="4 5">ERGS5:02</strain>
    </source>
</reference>
<evidence type="ECO:0000313" key="4">
    <source>
        <dbReference type="EMBL" id="AMB59574.1"/>
    </source>
</evidence>
<feature type="region of interest" description="Disordered" evidence="1">
    <location>
        <begin position="170"/>
        <end position="194"/>
    </location>
</feature>
<keyword evidence="5" id="KW-1185">Reference proteome</keyword>
<proteinExistence type="predicted"/>
<evidence type="ECO:0000256" key="3">
    <source>
        <dbReference type="SAM" id="SignalP"/>
    </source>
</evidence>
<keyword evidence="2" id="KW-1133">Transmembrane helix</keyword>
<feature type="chain" id="PRO_5039492463" description="Gram-positive cocci surface proteins LPxTG domain-containing protein" evidence="3">
    <location>
        <begin position="26"/>
        <end position="268"/>
    </location>
</feature>
<organism evidence="4 5">
    <name type="scientific">Microterricola viridarii</name>
    <dbReference type="NCBI Taxonomy" id="412690"/>
    <lineage>
        <taxon>Bacteria</taxon>
        <taxon>Bacillati</taxon>
        <taxon>Actinomycetota</taxon>
        <taxon>Actinomycetes</taxon>
        <taxon>Micrococcales</taxon>
        <taxon>Microbacteriaceae</taxon>
        <taxon>Microterricola</taxon>
    </lineage>
</organism>
<feature type="transmembrane region" description="Helical" evidence="2">
    <location>
        <begin position="245"/>
        <end position="263"/>
    </location>
</feature>
<dbReference type="AlphaFoldDB" id="A0A0X8E325"/>
<dbReference type="KEGG" id="mvd:AWU67_12640"/>
<reference evidence="5" key="2">
    <citation type="submission" date="2016-01" db="EMBL/GenBank/DDBJ databases">
        <title>First complete genome sequence of a species in the genus Microterricola, an extremophilic cold active enzyme producing strain ERGS5:02 isolated from Sikkim Himalaya.</title>
        <authorList>
            <person name="Kumar R."/>
            <person name="Singh D."/>
            <person name="Swarnkar M.K."/>
        </authorList>
    </citation>
    <scope>NUCLEOTIDE SEQUENCE [LARGE SCALE GENOMIC DNA]</scope>
    <source>
        <strain evidence="5">ERGS5:02</strain>
    </source>
</reference>
<accession>A0A0X8E325</accession>
<dbReference type="EMBL" id="CP014145">
    <property type="protein sequence ID" value="AMB59574.1"/>
    <property type="molecule type" value="Genomic_DNA"/>
</dbReference>
<evidence type="ECO:0008006" key="6">
    <source>
        <dbReference type="Google" id="ProtNLM"/>
    </source>
</evidence>
<keyword evidence="3" id="KW-0732">Signal</keyword>
<gene>
    <name evidence="4" type="ORF">AWU67_12640</name>
</gene>
<evidence type="ECO:0000256" key="2">
    <source>
        <dbReference type="SAM" id="Phobius"/>
    </source>
</evidence>
<feature type="compositionally biased region" description="Pro residues" evidence="1">
    <location>
        <begin position="88"/>
        <end position="109"/>
    </location>
</feature>
<name>A0A0X8E325_9MICO</name>
<protein>
    <recommendedName>
        <fullName evidence="6">Gram-positive cocci surface proteins LPxTG domain-containing protein</fullName>
    </recommendedName>
</protein>
<sequence length="268" mass="26517">MRRSRRALCALAVGALLVGSGLALSQPVGAAADTSSAALSEPQCALVDLRLSGESVVGSTLVATVAGGLFEGAAVTFDWLVGPAPAVVPTPTPEVTPPAPQPTEPPTATPAPTATPTATPTPTPSAKPVRGEYIVRGADLGQVVTVRAVASAADGGGTLLRCLSTPTAPVSAGAEPDPGTAIPPHVEPPLPEPVTNLVLDAESGTAAGERADDWADEPESVDTLAPELPAATSGSVISLNLSDDVLLIGGLGALAVMAGLLVFGRNEE</sequence>
<keyword evidence="2" id="KW-0472">Membrane</keyword>
<dbReference type="InterPro" id="IPR006311">
    <property type="entry name" value="TAT_signal"/>
</dbReference>
<keyword evidence="2" id="KW-0812">Transmembrane</keyword>
<feature type="region of interest" description="Disordered" evidence="1">
    <location>
        <begin position="88"/>
        <end position="129"/>
    </location>
</feature>
<evidence type="ECO:0000256" key="1">
    <source>
        <dbReference type="SAM" id="MobiDB-lite"/>
    </source>
</evidence>